<dbReference type="GO" id="GO:0006412">
    <property type="term" value="P:translation"/>
    <property type="evidence" value="ECO:0007669"/>
    <property type="project" value="InterPro"/>
</dbReference>
<dbReference type="InParanoid" id="L9JE81"/>
<evidence type="ECO:0000259" key="1">
    <source>
        <dbReference type="SMART" id="SM01416"/>
    </source>
</evidence>
<evidence type="ECO:0000313" key="3">
    <source>
        <dbReference type="Proteomes" id="UP000011518"/>
    </source>
</evidence>
<dbReference type="GO" id="GO:0022625">
    <property type="term" value="C:cytosolic large ribosomal subunit"/>
    <property type="evidence" value="ECO:0007669"/>
    <property type="project" value="InterPro"/>
</dbReference>
<dbReference type="STRING" id="246437.L9JE81"/>
<protein>
    <submittedName>
        <fullName evidence="2">60S ribosomal protein L19-2</fullName>
    </submittedName>
</protein>
<proteinExistence type="predicted"/>
<dbReference type="PANTHER" id="PTHR10722">
    <property type="entry name" value="60S RIBOSOMAL PROTEIN L19"/>
    <property type="match status" value="1"/>
</dbReference>
<feature type="domain" description="Large ribosomal subunit protein eL19" evidence="1">
    <location>
        <begin position="1"/>
        <end position="57"/>
    </location>
</feature>
<dbReference type="GO" id="GO:0003723">
    <property type="term" value="F:RNA binding"/>
    <property type="evidence" value="ECO:0007669"/>
    <property type="project" value="InterPro"/>
</dbReference>
<dbReference type="InterPro" id="IPR035970">
    <property type="entry name" value="60S_ribosomal_eL19_sf"/>
</dbReference>
<dbReference type="Gene3D" id="1.10.1200.240">
    <property type="match status" value="1"/>
</dbReference>
<dbReference type="SMART" id="SM01416">
    <property type="entry name" value="Ribosomal_L19e"/>
    <property type="match status" value="1"/>
</dbReference>
<dbReference type="SUPFAM" id="SSF48140">
    <property type="entry name" value="Ribosomal protein L19 (L19e)"/>
    <property type="match status" value="1"/>
</dbReference>
<reference evidence="3" key="2">
    <citation type="journal article" date="2013" name="Nat. Commun.">
        <title>Genome of the Chinese tree shrew.</title>
        <authorList>
            <person name="Fan Y."/>
            <person name="Huang Z.Y."/>
            <person name="Cao C.C."/>
            <person name="Chen C.S."/>
            <person name="Chen Y.X."/>
            <person name="Fan D.D."/>
            <person name="He J."/>
            <person name="Hou H.L."/>
            <person name="Hu L."/>
            <person name="Hu X.T."/>
            <person name="Jiang X.T."/>
            <person name="Lai R."/>
            <person name="Lang Y.S."/>
            <person name="Liang B."/>
            <person name="Liao S.G."/>
            <person name="Mu D."/>
            <person name="Ma Y.Y."/>
            <person name="Niu Y.Y."/>
            <person name="Sun X.Q."/>
            <person name="Xia J.Q."/>
            <person name="Xiao J."/>
            <person name="Xiong Z.Q."/>
            <person name="Xu L."/>
            <person name="Yang L."/>
            <person name="Zhang Y."/>
            <person name="Zhao W."/>
            <person name="Zhao X.D."/>
            <person name="Zheng Y.T."/>
            <person name="Zhou J.M."/>
            <person name="Zhu Y.B."/>
            <person name="Zhang G.J."/>
            <person name="Wang J."/>
            <person name="Yao Y.G."/>
        </authorList>
    </citation>
    <scope>NUCLEOTIDE SEQUENCE [LARGE SCALE GENOMIC DNA]</scope>
</reference>
<gene>
    <name evidence="2" type="ORF">TREES_T100020947</name>
</gene>
<dbReference type="GO" id="GO:0003735">
    <property type="term" value="F:structural constituent of ribosome"/>
    <property type="evidence" value="ECO:0007669"/>
    <property type="project" value="InterPro"/>
</dbReference>
<evidence type="ECO:0000313" key="2">
    <source>
        <dbReference type="EMBL" id="ELW48609.1"/>
    </source>
</evidence>
<keyword evidence="2" id="KW-0689">Ribosomal protein</keyword>
<dbReference type="InterPro" id="IPR039547">
    <property type="entry name" value="Ribosomal_eL19"/>
</dbReference>
<accession>L9JE81</accession>
<dbReference type="Pfam" id="PF25476">
    <property type="entry name" value="Ribosomal_L19e_C"/>
    <property type="match status" value="1"/>
</dbReference>
<organism evidence="2 3">
    <name type="scientific">Tupaia chinensis</name>
    <name type="common">Chinese tree shrew</name>
    <name type="synonym">Tupaia belangeri chinensis</name>
    <dbReference type="NCBI Taxonomy" id="246437"/>
    <lineage>
        <taxon>Eukaryota</taxon>
        <taxon>Metazoa</taxon>
        <taxon>Chordata</taxon>
        <taxon>Craniata</taxon>
        <taxon>Vertebrata</taxon>
        <taxon>Euteleostomi</taxon>
        <taxon>Mammalia</taxon>
        <taxon>Eutheria</taxon>
        <taxon>Euarchontoglires</taxon>
        <taxon>Scandentia</taxon>
        <taxon>Tupaiidae</taxon>
        <taxon>Tupaia</taxon>
    </lineage>
</organism>
<keyword evidence="2" id="KW-0687">Ribonucleoprotein</keyword>
<dbReference type="InterPro" id="IPR057260">
    <property type="entry name" value="Ribosomal_L19e_C"/>
</dbReference>
<dbReference type="EMBL" id="KB321034">
    <property type="protein sequence ID" value="ELW48609.1"/>
    <property type="molecule type" value="Genomic_DNA"/>
</dbReference>
<name>L9JE81_TUPCH</name>
<dbReference type="Proteomes" id="UP000011518">
    <property type="component" value="Unassembled WGS sequence"/>
</dbReference>
<reference evidence="3" key="1">
    <citation type="submission" date="2012-07" db="EMBL/GenBank/DDBJ databases">
        <title>Genome of the Chinese tree shrew, a rising model animal genetically related to primates.</title>
        <authorList>
            <person name="Zhang G."/>
            <person name="Fan Y."/>
            <person name="Yao Y."/>
            <person name="Huang Z."/>
        </authorList>
    </citation>
    <scope>NUCLEOTIDE SEQUENCE [LARGE SCALE GENOMIC DNA]</scope>
</reference>
<dbReference type="InterPro" id="IPR000196">
    <property type="entry name" value="Ribosomal_eL19_dom"/>
</dbReference>
<sequence>MPAKVTWVRERTLRRLLRRYRESKKIDRHTGHSLSLKVKGNVFKNKRILREHIQKLKADKAPEELRADQAEAAGLTQEARMRRPSRPILMAQGPGESMEAVLLALVWQTDGRLYNYVRPRLD</sequence>
<keyword evidence="3" id="KW-1185">Reference proteome</keyword>
<dbReference type="AlphaFoldDB" id="L9JE81"/>